<feature type="region of interest" description="Disordered" evidence="1">
    <location>
        <begin position="691"/>
        <end position="749"/>
    </location>
</feature>
<keyword evidence="2" id="KW-0812">Transmembrane</keyword>
<evidence type="ECO:0000313" key="4">
    <source>
        <dbReference type="Proteomes" id="UP000603708"/>
    </source>
</evidence>
<evidence type="ECO:0000313" key="3">
    <source>
        <dbReference type="EMBL" id="GHH87286.1"/>
    </source>
</evidence>
<reference evidence="3" key="1">
    <citation type="journal article" date="2014" name="Int. J. Syst. Evol. Microbiol.">
        <title>Complete genome sequence of Corynebacterium casei LMG S-19264T (=DSM 44701T), isolated from a smear-ripened cheese.</title>
        <authorList>
            <consortium name="US DOE Joint Genome Institute (JGI-PGF)"/>
            <person name="Walter F."/>
            <person name="Albersmeier A."/>
            <person name="Kalinowski J."/>
            <person name="Ruckert C."/>
        </authorList>
    </citation>
    <scope>NUCLEOTIDE SEQUENCE</scope>
    <source>
        <strain evidence="3">JCM 5069</strain>
    </source>
</reference>
<dbReference type="EMBL" id="BNCD01000027">
    <property type="protein sequence ID" value="GHH87286.1"/>
    <property type="molecule type" value="Genomic_DNA"/>
</dbReference>
<protein>
    <recommendedName>
        <fullName evidence="5">Integral membrane protein</fullName>
    </recommendedName>
</protein>
<dbReference type="Proteomes" id="UP000603708">
    <property type="component" value="Unassembled WGS sequence"/>
</dbReference>
<evidence type="ECO:0000256" key="2">
    <source>
        <dbReference type="SAM" id="Phobius"/>
    </source>
</evidence>
<accession>A0A919GNP6</accession>
<keyword evidence="2" id="KW-0472">Membrane</keyword>
<gene>
    <name evidence="3" type="ORF">GCM10018793_62510</name>
</gene>
<feature type="compositionally biased region" description="Basic and acidic residues" evidence="1">
    <location>
        <begin position="1"/>
        <end position="19"/>
    </location>
</feature>
<feature type="transmembrane region" description="Helical" evidence="2">
    <location>
        <begin position="130"/>
        <end position="151"/>
    </location>
</feature>
<feature type="region of interest" description="Disordered" evidence="1">
    <location>
        <begin position="1"/>
        <end position="37"/>
    </location>
</feature>
<keyword evidence="4" id="KW-1185">Reference proteome</keyword>
<dbReference type="InterPro" id="IPR043148">
    <property type="entry name" value="TagF_C"/>
</dbReference>
<reference evidence="3" key="2">
    <citation type="submission" date="2020-09" db="EMBL/GenBank/DDBJ databases">
        <authorList>
            <person name="Sun Q."/>
            <person name="Ohkuma M."/>
        </authorList>
    </citation>
    <scope>NUCLEOTIDE SEQUENCE</scope>
    <source>
        <strain evidence="3">JCM 5069</strain>
    </source>
</reference>
<organism evidence="3 4">
    <name type="scientific">Streptomyces sulfonofaciens</name>
    <dbReference type="NCBI Taxonomy" id="68272"/>
    <lineage>
        <taxon>Bacteria</taxon>
        <taxon>Bacillati</taxon>
        <taxon>Actinomycetota</taxon>
        <taxon>Actinomycetes</taxon>
        <taxon>Kitasatosporales</taxon>
        <taxon>Streptomycetaceae</taxon>
        <taxon>Streptomyces</taxon>
    </lineage>
</organism>
<dbReference type="AlphaFoldDB" id="A0A919GNP6"/>
<dbReference type="Gene3D" id="3.40.50.12580">
    <property type="match status" value="1"/>
</dbReference>
<name>A0A919GNP6_9ACTN</name>
<comment type="caution">
    <text evidence="3">The sequence shown here is derived from an EMBL/GenBank/DDBJ whole genome shotgun (WGS) entry which is preliminary data.</text>
</comment>
<sequence length="749" mass="79655">MTAQPGRREGGTPRTDARGTRAYRLEPPAMPPTSRARRSLAQLPAPVLLTASFAAQAAGAVLPHVPLLVGSVAVGLAMEGVLYRWQRGVVTAFARVRADVALRQVLRDLLLVTGLLRLDDEQQYTRYLPLVYGLLFFYGLHFASHALAILVRRGRALPVVTRNVDASALGLRPAPPALLLRRPGHRVLLLGLPATTGLLATAGTGAPAAAAAGIAVSIGCAAAGLGELLLWLLPGRRPPGEQEVLEWFDSWLARYRPTVGMYFSGGASSAYQANMWLEPLAGLGGRPVIVLRERFMVQRIAATDIPIVCIPKVAHLMRLEHSTLQVLIHPANSGKTSHILRIPTLKHAFVNHGESDKLSSCNPYAKAYDQVWVAGPEARARYALADVGVDDKDVVEIGRPQLDAIRPLAGPPAGSFVTVLYAPTWEGWDGNPGNTSLVLAGENVVRALLADPGVRLLYKPHPMTGSVDPRAGAANERIQALIHAANAERGGERHPGHEAAGAALARRTEELDRVTTSVFRRAADDLERMLVQGAPEPGRAAAVDAATAAWEAAYWASLPAGLHQVVTDARPALYSCFDQADLLISDVSSVISDYLASGKPYAVANTSGLAEDAFREAFPTVRAATVLTEDASQVPELLRSVRDPGRDALAGARAELKLRLLGPSDPPSAVRFAAAVRALCEEAAAHRARMARRTASTVPGQAGAREQTAVRGQAAAQEAAEIPGQQVSPPTAKDAQTGAQSFRPGRRRP</sequence>
<keyword evidence="2" id="KW-1133">Transmembrane helix</keyword>
<evidence type="ECO:0000256" key="1">
    <source>
        <dbReference type="SAM" id="MobiDB-lite"/>
    </source>
</evidence>
<evidence type="ECO:0008006" key="5">
    <source>
        <dbReference type="Google" id="ProtNLM"/>
    </source>
</evidence>
<proteinExistence type="predicted"/>